<keyword evidence="3" id="KW-1185">Reference proteome</keyword>
<evidence type="ECO:0000313" key="3">
    <source>
        <dbReference type="Proteomes" id="UP001166021"/>
    </source>
</evidence>
<dbReference type="Proteomes" id="UP001166021">
    <property type="component" value="Unassembled WGS sequence"/>
</dbReference>
<evidence type="ECO:0000313" key="2">
    <source>
        <dbReference type="EMBL" id="MBD0778094.1"/>
    </source>
</evidence>
<dbReference type="CDD" id="cd03801">
    <property type="entry name" value="GT4_PimA-like"/>
    <property type="match status" value="1"/>
</dbReference>
<dbReference type="EMBL" id="JABTCF010000005">
    <property type="protein sequence ID" value="MBD0778094.1"/>
    <property type="molecule type" value="Genomic_DNA"/>
</dbReference>
<gene>
    <name evidence="2" type="ORF">HPE56_09845</name>
</gene>
<dbReference type="Pfam" id="PF00534">
    <property type="entry name" value="Glycos_transf_1"/>
    <property type="match status" value="1"/>
</dbReference>
<organism evidence="2 3">
    <name type="scientific">Maribacter aquimaris</name>
    <dbReference type="NCBI Taxonomy" id="2737171"/>
    <lineage>
        <taxon>Bacteria</taxon>
        <taxon>Pseudomonadati</taxon>
        <taxon>Bacteroidota</taxon>
        <taxon>Flavobacteriia</taxon>
        <taxon>Flavobacteriales</taxon>
        <taxon>Flavobacteriaceae</taxon>
        <taxon>Maribacter</taxon>
    </lineage>
</organism>
<dbReference type="Gene3D" id="3.40.50.2000">
    <property type="entry name" value="Glycogen Phosphorylase B"/>
    <property type="match status" value="2"/>
</dbReference>
<accession>A0ABR7UZS4</accession>
<comment type="caution">
    <text evidence="2">The sequence shown here is derived from an EMBL/GenBank/DDBJ whole genome shotgun (WGS) entry which is preliminary data.</text>
</comment>
<evidence type="ECO:0000259" key="1">
    <source>
        <dbReference type="Pfam" id="PF00534"/>
    </source>
</evidence>
<feature type="domain" description="Glycosyl transferase family 1" evidence="1">
    <location>
        <begin position="172"/>
        <end position="328"/>
    </location>
</feature>
<dbReference type="SUPFAM" id="SSF53756">
    <property type="entry name" value="UDP-Glycosyltransferase/glycogen phosphorylase"/>
    <property type="match status" value="1"/>
</dbReference>
<protein>
    <submittedName>
        <fullName evidence="2">Glycosyltransferase family 4 protein</fullName>
    </submittedName>
</protein>
<sequence>MAINHINNTRVRMKKVVYFGNKTSKFQSAKSTLETLEPLLSKIVHIRTYSDKVNKLFRLFDMLMGFLTNVRAADHIVIDVYSTKALIYAEMIGLLSRIFKKNYILVLHGGNLPAVFSQGKKAMKYLFNGALHIVAPSHYLKTFFETKGYTVQLIPNIIQLEQYPYLERAKVRPKILALRGFKKVYNALMTVKAIHILKKRGIPVELRLLGNTDEEHYNEVVTYVSEHNLQDCVTILPKQEKSVWIEESKDFDIMVSNPIIDNTPVSMLEGMALGMCVITTNVGGVPYLVTDHKEVLYVASNDATGLADKIQELITDEKLAHGLSQQGRLKAEEYDWNHVRGQWEKLLS</sequence>
<proteinExistence type="predicted"/>
<dbReference type="PANTHER" id="PTHR12526">
    <property type="entry name" value="GLYCOSYLTRANSFERASE"/>
    <property type="match status" value="1"/>
</dbReference>
<dbReference type="InterPro" id="IPR001296">
    <property type="entry name" value="Glyco_trans_1"/>
</dbReference>
<dbReference type="PANTHER" id="PTHR12526:SF630">
    <property type="entry name" value="GLYCOSYLTRANSFERASE"/>
    <property type="match status" value="1"/>
</dbReference>
<reference evidence="2" key="1">
    <citation type="submission" date="2020-05" db="EMBL/GenBank/DDBJ databases">
        <title>The draft genome sequence of Maribacter sp. ANRC-HE7.</title>
        <authorList>
            <person name="Mu L."/>
        </authorList>
    </citation>
    <scope>NUCLEOTIDE SEQUENCE</scope>
    <source>
        <strain evidence="2">ANRC-HE7</strain>
    </source>
</reference>
<dbReference type="RefSeq" id="WP_223170265.1">
    <property type="nucleotide sequence ID" value="NZ_JABTCF010000005.1"/>
</dbReference>
<name>A0ABR7UZS4_9FLAO</name>